<dbReference type="EMBL" id="QSFW01000013">
    <property type="protein sequence ID" value="RHA86950.1"/>
    <property type="molecule type" value="Genomic_DNA"/>
</dbReference>
<evidence type="ECO:0000313" key="1">
    <source>
        <dbReference type="EMBL" id="RHA86950.1"/>
    </source>
</evidence>
<dbReference type="AlphaFoldDB" id="A0A3R6HTG2"/>
<protein>
    <submittedName>
        <fullName evidence="2">Uncharacterized protein</fullName>
    </submittedName>
</protein>
<evidence type="ECO:0000313" key="3">
    <source>
        <dbReference type="Proteomes" id="UP000284548"/>
    </source>
</evidence>
<evidence type="ECO:0000313" key="4">
    <source>
        <dbReference type="Proteomes" id="UP000284990"/>
    </source>
</evidence>
<dbReference type="RefSeq" id="WP_118190515.1">
    <property type="nucleotide sequence ID" value="NZ_JAQEAK010000021.1"/>
</dbReference>
<gene>
    <name evidence="2" type="ORF">DW192_01065</name>
    <name evidence="1" type="ORF">DW916_07125</name>
</gene>
<sequence length="105" mass="12260">MSKTKNNIPYERQMLPILRNYDKLVEENKAMKAIIANISKVCKPEDTVLQFKKLDGQIKDLTNRLNVCKKKLGEIDNLVRDKLEREHFFVSNRSTTLANVRLLTK</sequence>
<name>A0A3R6HTG2_9BACT</name>
<accession>A0A3R6HTG2</accession>
<organism evidence="2 3">
    <name type="scientific">Segatella copri</name>
    <dbReference type="NCBI Taxonomy" id="165179"/>
    <lineage>
        <taxon>Bacteria</taxon>
        <taxon>Pseudomonadati</taxon>
        <taxon>Bacteroidota</taxon>
        <taxon>Bacteroidia</taxon>
        <taxon>Bacteroidales</taxon>
        <taxon>Prevotellaceae</taxon>
        <taxon>Segatella</taxon>
    </lineage>
</organism>
<reference evidence="3 4" key="1">
    <citation type="submission" date="2018-08" db="EMBL/GenBank/DDBJ databases">
        <title>A genome reference for cultivated species of the human gut microbiota.</title>
        <authorList>
            <person name="Zou Y."/>
            <person name="Xue W."/>
            <person name="Luo G."/>
        </authorList>
    </citation>
    <scope>NUCLEOTIDE SEQUENCE [LARGE SCALE GENOMIC DNA]</scope>
    <source>
        <strain evidence="2 3">AM16-54</strain>
        <strain evidence="1 4">AM42-23AC</strain>
    </source>
</reference>
<comment type="caution">
    <text evidence="2">The sequence shown here is derived from an EMBL/GenBank/DDBJ whole genome shotgun (WGS) entry which is preliminary data.</text>
</comment>
<dbReference type="EMBL" id="QRKB01000001">
    <property type="protein sequence ID" value="RHH85351.1"/>
    <property type="molecule type" value="Genomic_DNA"/>
</dbReference>
<dbReference type="Proteomes" id="UP000284548">
    <property type="component" value="Unassembled WGS sequence"/>
</dbReference>
<dbReference type="Proteomes" id="UP000284990">
    <property type="component" value="Unassembled WGS sequence"/>
</dbReference>
<evidence type="ECO:0000313" key="2">
    <source>
        <dbReference type="EMBL" id="RHH85351.1"/>
    </source>
</evidence>
<proteinExistence type="predicted"/>